<organism evidence="2 3">
    <name type="scientific">Paenibacillus flagellatus</name>
    <dbReference type="NCBI Taxonomy" id="2211139"/>
    <lineage>
        <taxon>Bacteria</taxon>
        <taxon>Bacillati</taxon>
        <taxon>Bacillota</taxon>
        <taxon>Bacilli</taxon>
        <taxon>Bacillales</taxon>
        <taxon>Paenibacillaceae</taxon>
        <taxon>Paenibacillus</taxon>
    </lineage>
</organism>
<protein>
    <submittedName>
        <fullName evidence="2">Uncharacterized protein</fullName>
    </submittedName>
</protein>
<dbReference type="InterPro" id="IPR027417">
    <property type="entry name" value="P-loop_NTPase"/>
</dbReference>
<evidence type="ECO:0000313" key="3">
    <source>
        <dbReference type="Proteomes" id="UP000247476"/>
    </source>
</evidence>
<keyword evidence="3" id="KW-1185">Reference proteome</keyword>
<dbReference type="EMBL" id="QJVJ01000015">
    <property type="protein sequence ID" value="PYI51059.1"/>
    <property type="molecule type" value="Genomic_DNA"/>
</dbReference>
<dbReference type="SUPFAM" id="SSF52540">
    <property type="entry name" value="P-loop containing nucleoside triphosphate hydrolases"/>
    <property type="match status" value="1"/>
</dbReference>
<feature type="region of interest" description="Disordered" evidence="1">
    <location>
        <begin position="185"/>
        <end position="262"/>
    </location>
</feature>
<evidence type="ECO:0000256" key="1">
    <source>
        <dbReference type="SAM" id="MobiDB-lite"/>
    </source>
</evidence>
<evidence type="ECO:0000313" key="2">
    <source>
        <dbReference type="EMBL" id="PYI51059.1"/>
    </source>
</evidence>
<comment type="caution">
    <text evidence="2">The sequence shown here is derived from an EMBL/GenBank/DDBJ whole genome shotgun (WGS) entry which is preliminary data.</text>
</comment>
<reference evidence="2 3" key="1">
    <citation type="submission" date="2018-05" db="EMBL/GenBank/DDBJ databases">
        <title>Paenibacillus flagellatus sp. nov., isolated from selenium mineral soil.</title>
        <authorList>
            <person name="Dai X."/>
        </authorList>
    </citation>
    <scope>NUCLEOTIDE SEQUENCE [LARGE SCALE GENOMIC DNA]</scope>
    <source>
        <strain evidence="2 3">DXL2</strain>
    </source>
</reference>
<dbReference type="Proteomes" id="UP000247476">
    <property type="component" value="Unassembled WGS sequence"/>
</dbReference>
<feature type="compositionally biased region" description="Low complexity" evidence="1">
    <location>
        <begin position="414"/>
        <end position="427"/>
    </location>
</feature>
<gene>
    <name evidence="2" type="ORF">DLM86_27225</name>
</gene>
<dbReference type="Gene3D" id="3.40.50.300">
    <property type="entry name" value="P-loop containing nucleotide triphosphate hydrolases"/>
    <property type="match status" value="1"/>
</dbReference>
<feature type="compositionally biased region" description="Low complexity" evidence="1">
    <location>
        <begin position="191"/>
        <end position="208"/>
    </location>
</feature>
<feature type="region of interest" description="Disordered" evidence="1">
    <location>
        <begin position="327"/>
        <end position="377"/>
    </location>
</feature>
<name>A0A2V5JWB6_9BACL</name>
<feature type="compositionally biased region" description="Low complexity" evidence="1">
    <location>
        <begin position="217"/>
        <end position="249"/>
    </location>
</feature>
<accession>A0A2V5JWB6</accession>
<proteinExistence type="predicted"/>
<feature type="region of interest" description="Disordered" evidence="1">
    <location>
        <begin position="401"/>
        <end position="430"/>
    </location>
</feature>
<sequence length="1947" mass="217024">MLQQLVGQADRLSERLHEAGYVLRSKGTLPERKLAEDILELHGLFSRLYQEMQAAWKEVGAPLTEAPQTIGDLRELHDKLERERSLRQLAVWPLRAARLQSSLASDEAAVAAVREQANELYARARSGQSFAEEDVAPFIALVRLLTEGDSLSDEEWTDYDGLVRQRLGPSISLALTRNRLSLADAGEEAEASSPAASAESARDPAPAETPQAKPDETAAADPAEAGQAEAEAAATTAPEAAPAEGAAKASPQPRKLAEAVADVRPKPADPLAALPKLSWDNDALGARRLDMDRLLNAPAEPAAGAAKPIKSVSLARKKKGAPVASADAAAAAEPAESPATDDAAARAASADAAPEAPEASVAAVADASEAPEPAEAPEAVADVTDIAEAIAEAEAPEAIAAEEPPAAPEPPAPAAVRPAEPAPAAAEGGWTGGTIGELASVALARLTAGAVPDMAELLWRLLAEDRLNAAYRIAEAMEKGGAGAPVPSRLIRAIMLSQHVRHNSGYIMHLLKEDIEHVLADSALPNGKEWAGYLFAAAAYRTTILAPSTNGSQLLGKLGFTGKLYELNKEIREFGQNFIPLDPHLLRTIRSEASWQADLNDLRTRVESDMVRLSNIRILFQAASKVWKRWMEKGGLVHSMLDPIRRNDTESIPFLKEQLELYSDPSEVQRMVDYTDRTELGRYTGSTITARALTQIQTHFGEALNLVREWIELIDTQPGHLNQFNQRQAKALQTGLLSRRDAVHGELDALADEDKPLPVRASIAVLRRALDNVYSLFDPNTPLTNREPDPNYILNGQFLAIPDIPLQPNWEPYYPDRFPVAPLLRSMTEPPKDIVESFHSRLELQDLEGAQLILKLLGQQPDAGVSTDLLDDLQSRFDRRGKDCQDSLHLNIRDCIKRVEQDFTLNLLNETDRSNHLAELETMTRQVKETLYFPEPIERLDRLRAELGRVREKAAEQAWGRFQEAGVDESHPDYDKIRKVLNDGDLHTANDYLLRLQSNEPIDLDEQTREPMREYFDPKFFADIMDYLERANVRKIVQELKKRDAKPNQTLGPLSIGRVPGAQKDQAAEMVEAWYAAKKTQTGLLADEKHLRTILNGVGLQVRTVTKHSTVRKGRPYQTIQTEIVSERTRCPIPLYGSEANGQYRIYSFWERLTEEDIMHEIGETSRSEPPVIVLYFGRLTAQKRRDLARLSRERRRTFVILDETLMFFLCGERGSRLPVFFKCALPFTFTEPYTITGSILRAEMFYGRQYELDSILEGKSGLVYGGRQLGKTALLRAAERRFHNPEEGKYAVLIDLKAEGIGSDKAPDDIWGLIARELNRIGVQEIKAGPSTADKLCEQILTWIRQDRSRRLLLLLDESDRFLDIDASEYGRASEDSNRGKEGFIRCSKLKGLMERSDKRVHIVFAGLHNVQRSYKNQNDPLAHLGEPICVGPLFAKEEWREAWALVERPFAAMGYFFQSRDLITRILSQTNYYPSLIQLYCHQLLRHMTEHRALASFSKNTPPYEITSKHVDEVYQDRELQKAIRHRFKLTLQLDARYELIANIVAYESLTDESAAKHGMSTKDIKEKALEYWHQGFKSLDSFWVLLDEMVDLGVLRRVREGYFALRNPNLLSLMGSEEEIADELLRERVVQGEYNASHFRAAYYYNGQGENLSVRSPLTAEQDSELRRLPSNNRVSVIFGNRAAGIGDVAKFLEMSYGKHLLALNGVLEMPAFIRGVKEFVDKKAGQDIHVVVGVDCAWTPEWVHEAGRLLGSAKMDRVRISFLSDPEQTLALVKSNDAIVDEFTEAGVVMLHLQPWHMNTLAQWLNDCDLEKSGPVQAEISSVTGNWPSILMRLYDKARANPHQLRIQLQKLKADMLDRKNAADMLDEMGVNRADCQALLTALSLAESTATDLAAFCDMPEKLVRSVLRWAELIGIVRYLGKDGWTIDPTVGGLLQAVEGETA</sequence>